<name>A0ABW3Z369_9HYPH</name>
<protein>
    <submittedName>
        <fullName evidence="6">ABC transporter ATP-binding protein</fullName>
    </submittedName>
</protein>
<evidence type="ECO:0000256" key="2">
    <source>
        <dbReference type="ARBA" id="ARBA00022448"/>
    </source>
</evidence>
<dbReference type="PANTHER" id="PTHR42788:SF13">
    <property type="entry name" value="ALIPHATIC SULFONATES IMPORT ATP-BINDING PROTEIN SSUB"/>
    <property type="match status" value="1"/>
</dbReference>
<dbReference type="InterPro" id="IPR017871">
    <property type="entry name" value="ABC_transporter-like_CS"/>
</dbReference>
<gene>
    <name evidence="6" type="ORF">ACFQ4O_01070</name>
</gene>
<dbReference type="GO" id="GO:0005524">
    <property type="term" value="F:ATP binding"/>
    <property type="evidence" value="ECO:0007669"/>
    <property type="project" value="UniProtKB-KW"/>
</dbReference>
<evidence type="ECO:0000259" key="5">
    <source>
        <dbReference type="PROSITE" id="PS50893"/>
    </source>
</evidence>
<dbReference type="SUPFAM" id="SSF52540">
    <property type="entry name" value="P-loop containing nucleoside triphosphate hydrolases"/>
    <property type="match status" value="1"/>
</dbReference>
<dbReference type="PANTHER" id="PTHR42788">
    <property type="entry name" value="TAURINE IMPORT ATP-BINDING PROTEIN-RELATED"/>
    <property type="match status" value="1"/>
</dbReference>
<dbReference type="RefSeq" id="WP_378773745.1">
    <property type="nucleotide sequence ID" value="NZ_JBHTMX010000003.1"/>
</dbReference>
<keyword evidence="2" id="KW-0813">Transport</keyword>
<evidence type="ECO:0000256" key="4">
    <source>
        <dbReference type="ARBA" id="ARBA00022840"/>
    </source>
</evidence>
<reference evidence="7" key="1">
    <citation type="journal article" date="2019" name="Int. J. Syst. Evol. Microbiol.">
        <title>The Global Catalogue of Microorganisms (GCM) 10K type strain sequencing project: providing services to taxonomists for standard genome sequencing and annotation.</title>
        <authorList>
            <consortium name="The Broad Institute Genomics Platform"/>
            <consortium name="The Broad Institute Genome Sequencing Center for Infectious Disease"/>
            <person name="Wu L."/>
            <person name="Ma J."/>
        </authorList>
    </citation>
    <scope>NUCLEOTIDE SEQUENCE [LARGE SCALE GENOMIC DNA]</scope>
    <source>
        <strain evidence="7">CCUG 61696</strain>
    </source>
</reference>
<dbReference type="InterPro" id="IPR003439">
    <property type="entry name" value="ABC_transporter-like_ATP-bd"/>
</dbReference>
<dbReference type="InterPro" id="IPR003593">
    <property type="entry name" value="AAA+_ATPase"/>
</dbReference>
<feature type="domain" description="ABC transporter" evidence="5">
    <location>
        <begin position="15"/>
        <end position="244"/>
    </location>
</feature>
<sequence length="263" mass="28829">MDAVTTLRPAERPVVRLRNLAFGYPGDRSSIVLHNLDLDVGHGEFIALVGKSGVGKSTLLRVIAGLAPPVRGTVEVEPAKEPGSRPLGLVFQDARLLPWRKVVANVEYGLEGLVRSRQERRARALDALRLVGLGDYVDRWPHQLSGGQRQRVGIARALALRPKLLLMDEPFGALDPVTRLTLQDELLAIWRNTGASIVFVTHDLDEATYLADRVILLGGSPAHIVREFSVDAPRPRARDRHRGESGASALHVEVYETFTAAAQ</sequence>
<dbReference type="InterPro" id="IPR050166">
    <property type="entry name" value="ABC_transporter_ATP-bind"/>
</dbReference>
<dbReference type="InterPro" id="IPR027417">
    <property type="entry name" value="P-loop_NTPase"/>
</dbReference>
<dbReference type="Pfam" id="PF00005">
    <property type="entry name" value="ABC_tran"/>
    <property type="match status" value="1"/>
</dbReference>
<evidence type="ECO:0000313" key="6">
    <source>
        <dbReference type="EMBL" id="MFD1330586.1"/>
    </source>
</evidence>
<dbReference type="Proteomes" id="UP001597171">
    <property type="component" value="Unassembled WGS sequence"/>
</dbReference>
<keyword evidence="3" id="KW-0547">Nucleotide-binding</keyword>
<accession>A0ABW3Z369</accession>
<proteinExistence type="inferred from homology"/>
<evidence type="ECO:0000256" key="3">
    <source>
        <dbReference type="ARBA" id="ARBA00022741"/>
    </source>
</evidence>
<organism evidence="6 7">
    <name type="scientific">Methylopila musalis</name>
    <dbReference type="NCBI Taxonomy" id="1134781"/>
    <lineage>
        <taxon>Bacteria</taxon>
        <taxon>Pseudomonadati</taxon>
        <taxon>Pseudomonadota</taxon>
        <taxon>Alphaproteobacteria</taxon>
        <taxon>Hyphomicrobiales</taxon>
        <taxon>Methylopilaceae</taxon>
        <taxon>Methylopila</taxon>
    </lineage>
</organism>
<evidence type="ECO:0000313" key="7">
    <source>
        <dbReference type="Proteomes" id="UP001597171"/>
    </source>
</evidence>
<comment type="similarity">
    <text evidence="1">Belongs to the ABC transporter superfamily.</text>
</comment>
<dbReference type="PROSITE" id="PS00211">
    <property type="entry name" value="ABC_TRANSPORTER_1"/>
    <property type="match status" value="1"/>
</dbReference>
<keyword evidence="4 6" id="KW-0067">ATP-binding</keyword>
<dbReference type="Gene3D" id="3.40.50.300">
    <property type="entry name" value="P-loop containing nucleotide triphosphate hydrolases"/>
    <property type="match status" value="1"/>
</dbReference>
<dbReference type="EMBL" id="JBHTMX010000003">
    <property type="protein sequence ID" value="MFD1330586.1"/>
    <property type="molecule type" value="Genomic_DNA"/>
</dbReference>
<evidence type="ECO:0000256" key="1">
    <source>
        <dbReference type="ARBA" id="ARBA00005417"/>
    </source>
</evidence>
<dbReference type="CDD" id="cd03293">
    <property type="entry name" value="ABC_NrtD_SsuB_transporters"/>
    <property type="match status" value="1"/>
</dbReference>
<comment type="caution">
    <text evidence="6">The sequence shown here is derived from an EMBL/GenBank/DDBJ whole genome shotgun (WGS) entry which is preliminary data.</text>
</comment>
<dbReference type="SMART" id="SM00382">
    <property type="entry name" value="AAA"/>
    <property type="match status" value="1"/>
</dbReference>
<keyword evidence="7" id="KW-1185">Reference proteome</keyword>
<dbReference type="PROSITE" id="PS50893">
    <property type="entry name" value="ABC_TRANSPORTER_2"/>
    <property type="match status" value="1"/>
</dbReference>